<organism evidence="1 2">
    <name type="scientific">Paenibacillus illinoisensis</name>
    <dbReference type="NCBI Taxonomy" id="59845"/>
    <lineage>
        <taxon>Bacteria</taxon>
        <taxon>Bacillati</taxon>
        <taxon>Bacillota</taxon>
        <taxon>Bacilli</taxon>
        <taxon>Bacillales</taxon>
        <taxon>Paenibacillaceae</taxon>
        <taxon>Paenibacillus</taxon>
    </lineage>
</organism>
<gene>
    <name evidence="1" type="ORF">PIL02S_05225</name>
</gene>
<dbReference type="Proteomes" id="UP000247459">
    <property type="component" value="Unassembled WGS sequence"/>
</dbReference>
<sequence>MFAWMREITFERSLYLEKIMINPLVDIGPFRLGMCREEVEQTFLSLDHWRANDGNPVNSSYIEMLFTREHFEYDSNDRVKFIQLINPNYSGRFHIPCLFQAVDVFTTKADDLIHRLSKEYPMIGDADPRTGCSFVIPELELSFWREGIMNDEIINDPAFLEMSEENQELEKRYFYFTTVSIGAPGYFDFMKVYQQNH</sequence>
<name>A0A2W0C1V2_9BACL</name>
<accession>A0A2W0C1V2</accession>
<dbReference type="EMBL" id="PRLG01000029">
    <property type="protein sequence ID" value="PYY25856.1"/>
    <property type="molecule type" value="Genomic_DNA"/>
</dbReference>
<comment type="caution">
    <text evidence="1">The sequence shown here is derived from an EMBL/GenBank/DDBJ whole genome shotgun (WGS) entry which is preliminary data.</text>
</comment>
<evidence type="ECO:0000313" key="2">
    <source>
        <dbReference type="Proteomes" id="UP000247459"/>
    </source>
</evidence>
<reference evidence="1 2" key="1">
    <citation type="submission" date="2018-01" db="EMBL/GenBank/DDBJ databases">
        <title>Genome sequence of the PGP bacterium Paenibacillus illinoisensis E3.</title>
        <authorList>
            <person name="Rolli E."/>
            <person name="Marasco R."/>
            <person name="Bessem C."/>
            <person name="Michoud G."/>
            <person name="Gaiarsa S."/>
            <person name="Borin S."/>
            <person name="Daffonchio D."/>
        </authorList>
    </citation>
    <scope>NUCLEOTIDE SEQUENCE [LARGE SCALE GENOMIC DNA]</scope>
    <source>
        <strain evidence="1 2">E3</strain>
    </source>
</reference>
<proteinExistence type="predicted"/>
<evidence type="ECO:0000313" key="1">
    <source>
        <dbReference type="EMBL" id="PYY25856.1"/>
    </source>
</evidence>
<protein>
    <submittedName>
        <fullName evidence="1">Uncharacterized protein</fullName>
    </submittedName>
</protein>
<dbReference type="AlphaFoldDB" id="A0A2W0C1V2"/>